<dbReference type="EMBL" id="JACASE010000002">
    <property type="protein sequence ID" value="KAF6495334.1"/>
    <property type="molecule type" value="Genomic_DNA"/>
</dbReference>
<name>A0A7J8JEL6_ROUAE</name>
<dbReference type="Gene3D" id="3.40.50.300">
    <property type="entry name" value="P-loop containing nucleotide triphosphate hydrolases"/>
    <property type="match status" value="1"/>
</dbReference>
<evidence type="ECO:0000313" key="4">
    <source>
        <dbReference type="EMBL" id="KAF6495334.1"/>
    </source>
</evidence>
<dbReference type="InterPro" id="IPR052267">
    <property type="entry name" value="N-DRC_Component"/>
</dbReference>
<reference evidence="4 5" key="1">
    <citation type="journal article" date="2020" name="Nature">
        <title>Six reference-quality genomes reveal evolution of bat adaptations.</title>
        <authorList>
            <person name="Jebb D."/>
            <person name="Huang Z."/>
            <person name="Pippel M."/>
            <person name="Hughes G.M."/>
            <person name="Lavrichenko K."/>
            <person name="Devanna P."/>
            <person name="Winkler S."/>
            <person name="Jermiin L.S."/>
            <person name="Skirmuntt E.C."/>
            <person name="Katzourakis A."/>
            <person name="Burkitt-Gray L."/>
            <person name="Ray D.A."/>
            <person name="Sullivan K.A.M."/>
            <person name="Roscito J.G."/>
            <person name="Kirilenko B.M."/>
            <person name="Davalos L.M."/>
            <person name="Corthals A.P."/>
            <person name="Power M.L."/>
            <person name="Jones G."/>
            <person name="Ransome R.D."/>
            <person name="Dechmann D.K.N."/>
            <person name="Locatelli A.G."/>
            <person name="Puechmaille S.J."/>
            <person name="Fedrigo O."/>
            <person name="Jarvis E.D."/>
            <person name="Hiller M."/>
            <person name="Vernes S.C."/>
            <person name="Myers E.W."/>
            <person name="Teeling E.C."/>
        </authorList>
    </citation>
    <scope>NUCLEOTIDE SEQUENCE [LARGE SCALE GENOMIC DNA]</scope>
    <source>
        <strain evidence="4">MRouAeg1</strain>
        <tissue evidence="4">Muscle</tissue>
    </source>
</reference>
<gene>
    <name evidence="4" type="ORF">HJG63_006839</name>
</gene>
<keyword evidence="2" id="KW-0067">ATP-binding</keyword>
<evidence type="ECO:0000256" key="2">
    <source>
        <dbReference type="ARBA" id="ARBA00022840"/>
    </source>
</evidence>
<comment type="caution">
    <text evidence="4">The sequence shown here is derived from an EMBL/GenBank/DDBJ whole genome shotgun (WGS) entry which is preliminary data.</text>
</comment>
<protein>
    <submittedName>
        <fullName evidence="4">IQ motif containing with AAA domain 1</fullName>
    </submittedName>
</protein>
<dbReference type="Proteomes" id="UP000593571">
    <property type="component" value="Unassembled WGS sequence"/>
</dbReference>
<proteinExistence type="predicted"/>
<dbReference type="InterPro" id="IPR027417">
    <property type="entry name" value="P-loop_NTPase"/>
</dbReference>
<evidence type="ECO:0000256" key="1">
    <source>
        <dbReference type="ARBA" id="ARBA00022741"/>
    </source>
</evidence>
<feature type="compositionally biased region" description="Basic residues" evidence="3">
    <location>
        <begin position="167"/>
        <end position="181"/>
    </location>
</feature>
<feature type="region of interest" description="Disordered" evidence="3">
    <location>
        <begin position="153"/>
        <end position="181"/>
    </location>
</feature>
<evidence type="ECO:0000256" key="3">
    <source>
        <dbReference type="SAM" id="MobiDB-lite"/>
    </source>
</evidence>
<dbReference type="Gene3D" id="1.10.8.60">
    <property type="match status" value="1"/>
</dbReference>
<dbReference type="GO" id="GO:0005524">
    <property type="term" value="F:ATP binding"/>
    <property type="evidence" value="ECO:0007669"/>
    <property type="project" value="UniProtKB-KW"/>
</dbReference>
<evidence type="ECO:0000313" key="5">
    <source>
        <dbReference type="Proteomes" id="UP000593571"/>
    </source>
</evidence>
<dbReference type="PANTHER" id="PTHR14690:SF8">
    <property type="entry name" value="DYNEIN REGULATORY COMPLEX PROTEIN 11"/>
    <property type="match status" value="1"/>
</dbReference>
<accession>A0A7J8JEL6</accession>
<dbReference type="FunFam" id="1.10.8.60:FF:000064">
    <property type="entry name" value="IQ motif containing with AAA domain 1"/>
    <property type="match status" value="1"/>
</dbReference>
<sequence>MEPKRLKKQLPKILKLLKPNDRILIVGTTRRPFDAELQSFCRVYQKIILVPRPDYASRYVLWKQIIQRHGGVVTNALNVSCLAKVTDGFTQGHIVEVVRGVLTERRVRQQTHRPLVALEFIPALSSMSPVYREEEETFKDWYAKTPMGKKRALALMGGNAGKEKDKGKKKGKEGKKEKKRK</sequence>
<keyword evidence="1" id="KW-0547">Nucleotide-binding</keyword>
<dbReference type="SUPFAM" id="SSF52540">
    <property type="entry name" value="P-loop containing nucleoside triphosphate hydrolases"/>
    <property type="match status" value="1"/>
</dbReference>
<organism evidence="4 5">
    <name type="scientific">Rousettus aegyptiacus</name>
    <name type="common">Egyptian fruit bat</name>
    <name type="synonym">Pteropus aegyptiacus</name>
    <dbReference type="NCBI Taxonomy" id="9407"/>
    <lineage>
        <taxon>Eukaryota</taxon>
        <taxon>Metazoa</taxon>
        <taxon>Chordata</taxon>
        <taxon>Craniata</taxon>
        <taxon>Vertebrata</taxon>
        <taxon>Euteleostomi</taxon>
        <taxon>Mammalia</taxon>
        <taxon>Eutheria</taxon>
        <taxon>Laurasiatheria</taxon>
        <taxon>Chiroptera</taxon>
        <taxon>Yinpterochiroptera</taxon>
        <taxon>Pteropodoidea</taxon>
        <taxon>Pteropodidae</taxon>
        <taxon>Rousettinae</taxon>
        <taxon>Rousettus</taxon>
    </lineage>
</organism>
<keyword evidence="5" id="KW-1185">Reference proteome</keyword>
<dbReference type="PANTHER" id="PTHR14690">
    <property type="entry name" value="IQ MOTIF CONTAINING WITH AAA DOMAIN 1"/>
    <property type="match status" value="1"/>
</dbReference>
<dbReference type="AlphaFoldDB" id="A0A7J8JEL6"/>